<evidence type="ECO:0000313" key="2">
    <source>
        <dbReference type="EMBL" id="QIL01850.1"/>
    </source>
</evidence>
<reference evidence="2 3" key="1">
    <citation type="submission" date="2020-03" db="EMBL/GenBank/DDBJ databases">
        <title>Sphingomonas sp. nov., isolated from fish.</title>
        <authorList>
            <person name="Hyun D.-W."/>
            <person name="Bae J.-W."/>
        </authorList>
    </citation>
    <scope>NUCLEOTIDE SEQUENCE [LARGE SCALE GENOMIC DNA]</scope>
    <source>
        <strain evidence="2 3">HDW15C</strain>
    </source>
</reference>
<name>A0A6G7ZLQ6_9SPHN</name>
<accession>A0A6G7ZLQ6</accession>
<protein>
    <submittedName>
        <fullName evidence="2">Gfo/Idh/MocA family oxidoreductase</fullName>
    </submittedName>
</protein>
<dbReference type="InterPro" id="IPR036291">
    <property type="entry name" value="NAD(P)-bd_dom_sf"/>
</dbReference>
<dbReference type="SUPFAM" id="SSF51735">
    <property type="entry name" value="NAD(P)-binding Rossmann-fold domains"/>
    <property type="match status" value="1"/>
</dbReference>
<dbReference type="Pfam" id="PF01408">
    <property type="entry name" value="GFO_IDH_MocA"/>
    <property type="match status" value="1"/>
</dbReference>
<dbReference type="InterPro" id="IPR050463">
    <property type="entry name" value="Gfo/Idh/MocA_oxidrdct_glycsds"/>
</dbReference>
<organism evidence="2 3">
    <name type="scientific">Sphingomonas sinipercae</name>
    <dbReference type="NCBI Taxonomy" id="2714944"/>
    <lineage>
        <taxon>Bacteria</taxon>
        <taxon>Pseudomonadati</taxon>
        <taxon>Pseudomonadota</taxon>
        <taxon>Alphaproteobacteria</taxon>
        <taxon>Sphingomonadales</taxon>
        <taxon>Sphingomonadaceae</taxon>
        <taxon>Sphingomonas</taxon>
    </lineage>
</organism>
<dbReference type="PANTHER" id="PTHR43818">
    <property type="entry name" value="BCDNA.GH03377"/>
    <property type="match status" value="1"/>
</dbReference>
<feature type="domain" description="Gfo/Idh/MocA-like oxidoreductase N-terminal" evidence="1">
    <location>
        <begin position="4"/>
        <end position="115"/>
    </location>
</feature>
<dbReference type="RefSeq" id="WP_166092843.1">
    <property type="nucleotide sequence ID" value="NZ_CP049871.1"/>
</dbReference>
<sequence length="311" mass="33650">MRPLKIAIIGFGKIAADQHVPAIAGNARFDLVATVSRSSSGAHLGQSFTSHTDLLEAVTDLDAVAITTPPGVRYEIARPCIERGLHVLLEKPPSVTLSDIHDLACLADAEERTLFATWHARHNPAVEAAAKALAGKRIADMQVVWHEDVRKWHPGQQWIWEPGGFGVFDPGINALSIVTKIFPGPLFVKAAALSYPDDAQTPVAAEIGFASPVADGAMHCSLDWRRPDGEEWTITIRTADGLTVRLEDGGGRLLIDGVEQAAEGIGEYPDVYRAFVQLIDERRSLVDVTPLRLVADCLLIGTRQNVGPTPR</sequence>
<dbReference type="Proteomes" id="UP000502502">
    <property type="component" value="Chromosome"/>
</dbReference>
<proteinExistence type="predicted"/>
<dbReference type="InterPro" id="IPR000683">
    <property type="entry name" value="Gfo/Idh/MocA-like_OxRdtase_N"/>
</dbReference>
<dbReference type="EMBL" id="CP049871">
    <property type="protein sequence ID" value="QIL01850.1"/>
    <property type="molecule type" value="Genomic_DNA"/>
</dbReference>
<dbReference type="PANTHER" id="PTHR43818:SF7">
    <property type="entry name" value="DEHYDROGENASE"/>
    <property type="match status" value="1"/>
</dbReference>
<dbReference type="GO" id="GO:0000166">
    <property type="term" value="F:nucleotide binding"/>
    <property type="evidence" value="ECO:0007669"/>
    <property type="project" value="InterPro"/>
</dbReference>
<dbReference type="KEGG" id="ssin:G7078_02965"/>
<dbReference type="AlphaFoldDB" id="A0A6G7ZLQ6"/>
<evidence type="ECO:0000313" key="3">
    <source>
        <dbReference type="Proteomes" id="UP000502502"/>
    </source>
</evidence>
<dbReference type="Gene3D" id="3.30.360.10">
    <property type="entry name" value="Dihydrodipicolinate Reductase, domain 2"/>
    <property type="match status" value="1"/>
</dbReference>
<keyword evidence="3" id="KW-1185">Reference proteome</keyword>
<gene>
    <name evidence="2" type="ORF">G7078_02965</name>
</gene>
<dbReference type="Gene3D" id="3.40.50.720">
    <property type="entry name" value="NAD(P)-binding Rossmann-like Domain"/>
    <property type="match status" value="1"/>
</dbReference>
<evidence type="ECO:0000259" key="1">
    <source>
        <dbReference type="Pfam" id="PF01408"/>
    </source>
</evidence>